<comment type="caution">
    <text evidence="3">The sequence shown here is derived from an EMBL/GenBank/DDBJ whole genome shotgun (WGS) entry which is preliminary data.</text>
</comment>
<keyword evidence="2" id="KW-0808">Transferase</keyword>
<dbReference type="PIRSF" id="PIRSF006221">
    <property type="entry name" value="Ketosamine-3-kinase"/>
    <property type="match status" value="1"/>
</dbReference>
<dbReference type="GO" id="GO:0016301">
    <property type="term" value="F:kinase activity"/>
    <property type="evidence" value="ECO:0007669"/>
    <property type="project" value="UniProtKB-UniRule"/>
</dbReference>
<dbReference type="PANTHER" id="PTHR12149">
    <property type="entry name" value="FRUCTOSAMINE 3 KINASE-RELATED PROTEIN"/>
    <property type="match status" value="1"/>
</dbReference>
<name>A0A2A4Z2L7_9PROT</name>
<comment type="similarity">
    <text evidence="1 2">Belongs to the fructosamine kinase family.</text>
</comment>
<keyword evidence="2 3" id="KW-0418">Kinase</keyword>
<reference key="1">
    <citation type="submission" date="2017-08" db="EMBL/GenBank/DDBJ databases">
        <title>A dynamic microbial community with high functional redundancy inhabits the cold, oxic subseafloor aquifer.</title>
        <authorList>
            <person name="Tully B.J."/>
            <person name="Wheat C.G."/>
            <person name="Glazer B.T."/>
            <person name="Huber J.A."/>
        </authorList>
    </citation>
    <scope>NUCLEOTIDE SEQUENCE [LARGE SCALE GENOMIC DNA]</scope>
</reference>
<dbReference type="InterPro" id="IPR011009">
    <property type="entry name" value="Kinase-like_dom_sf"/>
</dbReference>
<dbReference type="AlphaFoldDB" id="A0A2A4Z2L7"/>
<dbReference type="PANTHER" id="PTHR12149:SF8">
    <property type="entry name" value="PROTEIN-RIBULOSAMINE 3-KINASE"/>
    <property type="match status" value="1"/>
</dbReference>
<evidence type="ECO:0000256" key="1">
    <source>
        <dbReference type="ARBA" id="ARBA00009460"/>
    </source>
</evidence>
<dbReference type="InterPro" id="IPR016477">
    <property type="entry name" value="Fructo-/Ketosamine-3-kinase"/>
</dbReference>
<organism evidence="3">
    <name type="scientific">OCS116 cluster bacterium</name>
    <dbReference type="NCBI Taxonomy" id="2030921"/>
    <lineage>
        <taxon>Bacteria</taxon>
        <taxon>Pseudomonadati</taxon>
        <taxon>Pseudomonadota</taxon>
        <taxon>Alphaproteobacteria</taxon>
        <taxon>OCS116 cluster</taxon>
    </lineage>
</organism>
<proteinExistence type="inferred from homology"/>
<evidence type="ECO:0000256" key="2">
    <source>
        <dbReference type="PIRNR" id="PIRNR006221"/>
    </source>
</evidence>
<dbReference type="EMBL" id="NVUS01000010">
    <property type="protein sequence ID" value="PCJ00796.1"/>
    <property type="molecule type" value="Genomic_DNA"/>
</dbReference>
<dbReference type="Gene3D" id="3.90.1200.10">
    <property type="match status" value="1"/>
</dbReference>
<evidence type="ECO:0000313" key="3">
    <source>
        <dbReference type="EMBL" id="PCJ00796.1"/>
    </source>
</evidence>
<dbReference type="Pfam" id="PF03881">
    <property type="entry name" value="Fructosamin_kin"/>
    <property type="match status" value="1"/>
</dbReference>
<protein>
    <submittedName>
        <fullName evidence="3">Fructosamine kinase</fullName>
    </submittedName>
</protein>
<accession>A0A2A4Z2L7</accession>
<dbReference type="SUPFAM" id="SSF56112">
    <property type="entry name" value="Protein kinase-like (PK-like)"/>
    <property type="match status" value="1"/>
</dbReference>
<gene>
    <name evidence="3" type="ORF">COB13_09310</name>
</gene>
<sequence length="288" mass="33547">MNIHNEYNKIGDIVGETPIRHEAIAQSYNLTLYKLEFKRRAPIVAKYGRPKLRTHLELEYKMLTHINTLNFLTSPKAIYADDELYLMDYIEHEALGHHQDAEAVIAKQIAQLHTITADGFGFEYDTLIGSLLQPNRFHKSWIEFFRDERLLPFAEQCYEQKLITTDFRLKIDKLAARLDELITDNHPPTLIHGDLWFGNILTDGEKLKGLIDPALYYANPEIELAYVTMHNSLGNDFFAEYQNHHKIDDGFFELRKDIYNIYPNLVHILLCGNEYAIPIEAVFKRHGI</sequence>
<reference evidence="3" key="2">
    <citation type="journal article" date="2018" name="ISME J.">
        <title>A dynamic microbial community with high functional redundancy inhabits the cold, oxic subseafloor aquifer.</title>
        <authorList>
            <person name="Tully B.J."/>
            <person name="Wheat C.G."/>
            <person name="Glazer B.T."/>
            <person name="Huber J.A."/>
        </authorList>
    </citation>
    <scope>NUCLEOTIDE SEQUENCE</scope>
    <source>
        <strain evidence="3">NORP83</strain>
    </source>
</reference>